<reference evidence="1" key="1">
    <citation type="journal article" date="2014" name="Front. Microbiol.">
        <title>High frequency of phylogenetically diverse reductive dehalogenase-homologous genes in deep subseafloor sedimentary metagenomes.</title>
        <authorList>
            <person name="Kawai M."/>
            <person name="Futagami T."/>
            <person name="Toyoda A."/>
            <person name="Takaki Y."/>
            <person name="Nishi S."/>
            <person name="Hori S."/>
            <person name="Arai W."/>
            <person name="Tsubouchi T."/>
            <person name="Morono Y."/>
            <person name="Uchiyama I."/>
            <person name="Ito T."/>
            <person name="Fujiyama A."/>
            <person name="Inagaki F."/>
            <person name="Takami H."/>
        </authorList>
    </citation>
    <scope>NUCLEOTIDE SEQUENCE</scope>
    <source>
        <strain evidence="1">Expedition CK06-06</strain>
    </source>
</reference>
<comment type="caution">
    <text evidence="1">The sequence shown here is derived from an EMBL/GenBank/DDBJ whole genome shotgun (WGS) entry which is preliminary data.</text>
</comment>
<name>X1I0N4_9ZZZZ</name>
<dbReference type="InterPro" id="IPR015424">
    <property type="entry name" value="PyrdxlP-dep_Trfase"/>
</dbReference>
<protein>
    <submittedName>
        <fullName evidence="1">Uncharacterized protein</fullName>
    </submittedName>
</protein>
<accession>X1I0N4</accession>
<evidence type="ECO:0000313" key="1">
    <source>
        <dbReference type="EMBL" id="GAH51108.1"/>
    </source>
</evidence>
<dbReference type="InterPro" id="IPR000653">
    <property type="entry name" value="DegT/StrS_aminotransferase"/>
</dbReference>
<feature type="non-terminal residue" evidence="1">
    <location>
        <position position="1"/>
    </location>
</feature>
<dbReference type="AlphaFoldDB" id="X1I0N4"/>
<dbReference type="SUPFAM" id="SSF53383">
    <property type="entry name" value="PLP-dependent transferases"/>
    <property type="match status" value="1"/>
</dbReference>
<sequence>RPEFALITNDEDLYKRAFAIHDQGHLPLRQGVEQGNRTVLGLNFRMNELTAAVAGAQLNKINYIKRTLQNNKKHLKSILSEIKEIKFRRILDVEGDIGTLLTFFMPTIDSAEILSKKLNCTTIAKSGWHVYNNMEHFLNQSTVTDEGCPFRCPYYEGNSIKYHKGMLPHTDELLERAINISVGVSDAGLGSSYGIKINSSEEEIRIKGQKIIDLIKESL</sequence>
<dbReference type="Pfam" id="PF01041">
    <property type="entry name" value="DegT_DnrJ_EryC1"/>
    <property type="match status" value="1"/>
</dbReference>
<dbReference type="EMBL" id="BARU01021942">
    <property type="protein sequence ID" value="GAH51108.1"/>
    <property type="molecule type" value="Genomic_DNA"/>
</dbReference>
<dbReference type="InterPro" id="IPR015421">
    <property type="entry name" value="PyrdxlP-dep_Trfase_major"/>
</dbReference>
<proteinExistence type="predicted"/>
<dbReference type="Gene3D" id="3.40.640.10">
    <property type="entry name" value="Type I PLP-dependent aspartate aminotransferase-like (Major domain)"/>
    <property type="match status" value="1"/>
</dbReference>
<gene>
    <name evidence="1" type="ORF">S03H2_35831</name>
</gene>
<dbReference type="InterPro" id="IPR015422">
    <property type="entry name" value="PyrdxlP-dep_Trfase_small"/>
</dbReference>
<dbReference type="Gene3D" id="3.90.1150.10">
    <property type="entry name" value="Aspartate Aminotransferase, domain 1"/>
    <property type="match status" value="1"/>
</dbReference>
<organism evidence="1">
    <name type="scientific">marine sediment metagenome</name>
    <dbReference type="NCBI Taxonomy" id="412755"/>
    <lineage>
        <taxon>unclassified sequences</taxon>
        <taxon>metagenomes</taxon>
        <taxon>ecological metagenomes</taxon>
    </lineage>
</organism>